<organism evidence="1 2">
    <name type="scientific">Fodinibius roseus</name>
    <dbReference type="NCBI Taxonomy" id="1194090"/>
    <lineage>
        <taxon>Bacteria</taxon>
        <taxon>Pseudomonadati</taxon>
        <taxon>Balneolota</taxon>
        <taxon>Balneolia</taxon>
        <taxon>Balneolales</taxon>
        <taxon>Balneolaceae</taxon>
        <taxon>Fodinibius</taxon>
    </lineage>
</organism>
<evidence type="ECO:0000313" key="1">
    <source>
        <dbReference type="EMBL" id="SHF43853.1"/>
    </source>
</evidence>
<reference evidence="1 2" key="1">
    <citation type="submission" date="2016-11" db="EMBL/GenBank/DDBJ databases">
        <authorList>
            <person name="Jaros S."/>
            <person name="Januszkiewicz K."/>
            <person name="Wedrychowicz H."/>
        </authorList>
    </citation>
    <scope>NUCLEOTIDE SEQUENCE [LARGE SCALE GENOMIC DNA]</scope>
    <source>
        <strain evidence="1 2">DSM 21986</strain>
    </source>
</reference>
<proteinExistence type="predicted"/>
<dbReference type="AlphaFoldDB" id="A0A1M5BML7"/>
<accession>A0A1M5BML7</accession>
<name>A0A1M5BML7_9BACT</name>
<sequence length="36" mass="4213">MLHKTLIIYILEPIRLTNYLNILLNIFIPFGDIARG</sequence>
<protein>
    <submittedName>
        <fullName evidence="1">Uncharacterized protein</fullName>
    </submittedName>
</protein>
<dbReference type="Proteomes" id="UP000184041">
    <property type="component" value="Unassembled WGS sequence"/>
</dbReference>
<dbReference type="EMBL" id="FQUS01000008">
    <property type="protein sequence ID" value="SHF43853.1"/>
    <property type="molecule type" value="Genomic_DNA"/>
</dbReference>
<gene>
    <name evidence="1" type="ORF">SAMN05443144_108180</name>
</gene>
<evidence type="ECO:0000313" key="2">
    <source>
        <dbReference type="Proteomes" id="UP000184041"/>
    </source>
</evidence>
<keyword evidence="2" id="KW-1185">Reference proteome</keyword>